<keyword evidence="2" id="KW-1185">Reference proteome</keyword>
<proteinExistence type="predicted"/>
<accession>A0ABS9L5K5</accession>
<evidence type="ECO:0000313" key="2">
    <source>
        <dbReference type="Proteomes" id="UP001165368"/>
    </source>
</evidence>
<name>A0ABS9L5K5_9MICC</name>
<dbReference type="RefSeq" id="WP_237819273.1">
    <property type="nucleotide sequence ID" value="NZ_JAKLTQ010000003.1"/>
</dbReference>
<protein>
    <submittedName>
        <fullName evidence="1">Uncharacterized protein</fullName>
    </submittedName>
</protein>
<sequence>MDRIAEFISAGRYDQHTPGVADGLDGLGAALKVWARQGFTVQYDTVHPRLPTVSSS</sequence>
<gene>
    <name evidence="1" type="ORF">LVY72_07475</name>
</gene>
<comment type="caution">
    <text evidence="1">The sequence shown here is derived from an EMBL/GenBank/DDBJ whole genome shotgun (WGS) entry which is preliminary data.</text>
</comment>
<organism evidence="1 2">
    <name type="scientific">Arthrobacter hankyongi</name>
    <dbReference type="NCBI Taxonomy" id="2904801"/>
    <lineage>
        <taxon>Bacteria</taxon>
        <taxon>Bacillati</taxon>
        <taxon>Actinomycetota</taxon>
        <taxon>Actinomycetes</taxon>
        <taxon>Micrococcales</taxon>
        <taxon>Micrococcaceae</taxon>
        <taxon>Arthrobacter</taxon>
    </lineage>
</organism>
<evidence type="ECO:0000313" key="1">
    <source>
        <dbReference type="EMBL" id="MCG2621757.1"/>
    </source>
</evidence>
<reference evidence="1" key="1">
    <citation type="submission" date="2022-01" db="EMBL/GenBank/DDBJ databases">
        <authorList>
            <person name="Jo J.-H."/>
            <person name="Im W.-T."/>
        </authorList>
    </citation>
    <scope>NUCLEOTIDE SEQUENCE</scope>
    <source>
        <strain evidence="1">I2-34</strain>
    </source>
</reference>
<dbReference type="Proteomes" id="UP001165368">
    <property type="component" value="Unassembled WGS sequence"/>
</dbReference>
<dbReference type="EMBL" id="JAKLTQ010000003">
    <property type="protein sequence ID" value="MCG2621757.1"/>
    <property type="molecule type" value="Genomic_DNA"/>
</dbReference>